<evidence type="ECO:0000259" key="1">
    <source>
        <dbReference type="Pfam" id="PF13843"/>
    </source>
</evidence>
<accession>A0AAV4EM28</accession>
<comment type="caution">
    <text evidence="2">The sequence shown here is derived from an EMBL/GenBank/DDBJ whole genome shotgun (WGS) entry which is preliminary data.</text>
</comment>
<organism evidence="2 3">
    <name type="scientific">Elysia marginata</name>
    <dbReference type="NCBI Taxonomy" id="1093978"/>
    <lineage>
        <taxon>Eukaryota</taxon>
        <taxon>Metazoa</taxon>
        <taxon>Spiralia</taxon>
        <taxon>Lophotrochozoa</taxon>
        <taxon>Mollusca</taxon>
        <taxon>Gastropoda</taxon>
        <taxon>Heterobranchia</taxon>
        <taxon>Euthyneura</taxon>
        <taxon>Panpulmonata</taxon>
        <taxon>Sacoglossa</taxon>
        <taxon>Placobranchoidea</taxon>
        <taxon>Plakobranchidae</taxon>
        <taxon>Elysia</taxon>
    </lineage>
</organism>
<dbReference type="Proteomes" id="UP000762676">
    <property type="component" value="Unassembled WGS sequence"/>
</dbReference>
<gene>
    <name evidence="2" type="ORF">ElyMa_003558900</name>
</gene>
<dbReference type="AlphaFoldDB" id="A0AAV4EM28"/>
<dbReference type="PANTHER" id="PTHR47272">
    <property type="entry name" value="DDE_TNP_1_7 DOMAIN-CONTAINING PROTEIN"/>
    <property type="match status" value="1"/>
</dbReference>
<sequence>MRNKPHKWGFKLWGRAGSSGILLEFEVYQGATKQQNEAPQLSKTTETVLRMTSNVPDNQNYKVFADNLYTSLPLVQKLRERGIYYTGTVRSNRLKGSSLSSKAELKQQERGSSHYMYKVEVNSGIVAVRWYDNRTVDLLSSQVRVEPLSSVSRYDRKEKKSFQ</sequence>
<keyword evidence="3" id="KW-1185">Reference proteome</keyword>
<evidence type="ECO:0000313" key="3">
    <source>
        <dbReference type="Proteomes" id="UP000762676"/>
    </source>
</evidence>
<name>A0AAV4EM28_9GAST</name>
<protein>
    <submittedName>
        <fullName evidence="2">PiggyBac transposable element-derived protein 4</fullName>
    </submittedName>
</protein>
<dbReference type="Pfam" id="PF13843">
    <property type="entry name" value="DDE_Tnp_1_7"/>
    <property type="match status" value="1"/>
</dbReference>
<dbReference type="InterPro" id="IPR029526">
    <property type="entry name" value="PGBD"/>
</dbReference>
<reference evidence="2 3" key="1">
    <citation type="journal article" date="2021" name="Elife">
        <title>Chloroplast acquisition without the gene transfer in kleptoplastic sea slugs, Plakobranchus ocellatus.</title>
        <authorList>
            <person name="Maeda T."/>
            <person name="Takahashi S."/>
            <person name="Yoshida T."/>
            <person name="Shimamura S."/>
            <person name="Takaki Y."/>
            <person name="Nagai Y."/>
            <person name="Toyoda A."/>
            <person name="Suzuki Y."/>
            <person name="Arimoto A."/>
            <person name="Ishii H."/>
            <person name="Satoh N."/>
            <person name="Nishiyama T."/>
            <person name="Hasebe M."/>
            <person name="Maruyama T."/>
            <person name="Minagawa J."/>
            <person name="Obokata J."/>
            <person name="Shigenobu S."/>
        </authorList>
    </citation>
    <scope>NUCLEOTIDE SEQUENCE [LARGE SCALE GENOMIC DNA]</scope>
</reference>
<feature type="domain" description="PiggyBac transposable element-derived protein" evidence="1">
    <location>
        <begin position="1"/>
        <end position="155"/>
    </location>
</feature>
<evidence type="ECO:0000313" key="2">
    <source>
        <dbReference type="EMBL" id="GFR61503.1"/>
    </source>
</evidence>
<proteinExistence type="predicted"/>
<dbReference type="EMBL" id="BMAT01007288">
    <property type="protein sequence ID" value="GFR61503.1"/>
    <property type="molecule type" value="Genomic_DNA"/>
</dbReference>